<organism evidence="2 3">
    <name type="scientific">Oryctolagus cuniculus</name>
    <name type="common">Rabbit</name>
    <dbReference type="NCBI Taxonomy" id="9986"/>
    <lineage>
        <taxon>Eukaryota</taxon>
        <taxon>Metazoa</taxon>
        <taxon>Chordata</taxon>
        <taxon>Craniata</taxon>
        <taxon>Vertebrata</taxon>
        <taxon>Euteleostomi</taxon>
        <taxon>Mammalia</taxon>
        <taxon>Eutheria</taxon>
        <taxon>Euarchontoglires</taxon>
        <taxon>Glires</taxon>
        <taxon>Lagomorpha</taxon>
        <taxon>Leporidae</taxon>
        <taxon>Oryctolagus</taxon>
    </lineage>
</organism>
<dbReference type="InterPro" id="IPR018788">
    <property type="entry name" value="Proteasome_assmbl_chp_3"/>
</dbReference>
<dbReference type="Bgee" id="ENSOCUG00000016981">
    <property type="expression patterns" value="Expressed in uterus and 19 other cell types or tissues"/>
</dbReference>
<reference evidence="2" key="2">
    <citation type="submission" date="2025-08" db="UniProtKB">
        <authorList>
            <consortium name="Ensembl"/>
        </authorList>
    </citation>
    <scope>IDENTIFICATION</scope>
    <source>
        <strain evidence="2">Thorbecke</strain>
    </source>
</reference>
<keyword evidence="3" id="KW-1185">Reference proteome</keyword>
<dbReference type="InterPro" id="IPR053720">
    <property type="entry name" value="Psm_Assembly_Chaperone"/>
</dbReference>
<dbReference type="Pfam" id="PF10178">
    <property type="entry name" value="PAC3"/>
    <property type="match status" value="1"/>
</dbReference>
<dbReference type="InParanoid" id="G1TCR3"/>
<feature type="region of interest" description="Disordered" evidence="1">
    <location>
        <begin position="52"/>
        <end position="181"/>
    </location>
</feature>
<dbReference type="SMR" id="G1TCR3"/>
<evidence type="ECO:0000256" key="1">
    <source>
        <dbReference type="SAM" id="MobiDB-lite"/>
    </source>
</evidence>
<sequence length="411" mass="42479">MGAGSSPGCSSSSPALCCGPGGWWWMPQVLGPCTRVGDREKHLALACRGHLGSGQRTEDLGEPGRLPGPGSGRRRREPRSPHRSTGWVRFCYHRPHPAAAPRPPPGDAGPAPAARDTATAREPAPRPAPGSARERRPRGSPARAGPSNLSRAGPWGRKPRAALPAGAGLRGGPASSRRATFGAPGRRCRLRVCFPGSVVAAGPRAWGLGEGRLLMPVPTAGPLPGVGGRCGPGSLGEGRLLTRVPTAGPLPGVGGRCGPEGLGEGRLLTPVPTVSLPVDPQRTPASQPAMEDKPMVVSKQKTDVVCGVPTQVVCTAFASHILVVVTQFGKMGTLVSLEPSSVAGDLSRPVVSTRVLLGQDEPLIHVFAKNLVAFVSQEAGNRAVLLAVAVKDKSLAGLQALKALIRLCQVW</sequence>
<dbReference type="eggNOG" id="KOG4828">
    <property type="taxonomic scope" value="Eukaryota"/>
</dbReference>
<feature type="region of interest" description="Disordered" evidence="1">
    <location>
        <begin position="269"/>
        <end position="294"/>
    </location>
</feature>
<evidence type="ECO:0000313" key="2">
    <source>
        <dbReference type="Ensembl" id="ENSOCUP00000014586.2"/>
    </source>
</evidence>
<dbReference type="Proteomes" id="UP000001811">
    <property type="component" value="Unplaced"/>
</dbReference>
<dbReference type="Gene3D" id="3.30.230.90">
    <property type="match status" value="1"/>
</dbReference>
<dbReference type="Ensembl" id="ENSOCUT00000016977.2">
    <property type="protein sequence ID" value="ENSOCUP00000014586.2"/>
    <property type="gene ID" value="ENSOCUG00000016981.2"/>
</dbReference>
<proteinExistence type="predicted"/>
<reference evidence="2" key="3">
    <citation type="submission" date="2025-09" db="UniProtKB">
        <authorList>
            <consortium name="Ensembl"/>
        </authorList>
    </citation>
    <scope>IDENTIFICATION</scope>
    <source>
        <strain evidence="2">Thorbecke</strain>
    </source>
</reference>
<feature type="compositionally biased region" description="Low complexity" evidence="1">
    <location>
        <begin position="108"/>
        <end position="122"/>
    </location>
</feature>
<dbReference type="GO" id="GO:0043248">
    <property type="term" value="P:proteasome assembly"/>
    <property type="evidence" value="ECO:0007669"/>
    <property type="project" value="InterPro"/>
</dbReference>
<dbReference type="PANTHER" id="PTHR31051:SF1">
    <property type="entry name" value="PROTEASOME ASSEMBLY CHAPERONE 3"/>
    <property type="match status" value="1"/>
</dbReference>
<dbReference type="STRING" id="9986.ENSOCUP00000014586"/>
<reference evidence="2 3" key="1">
    <citation type="journal article" date="2011" name="Nature">
        <title>A high-resolution map of human evolutionary constraint using 29 mammals.</title>
        <authorList>
            <person name="Lindblad-Toh K."/>
            <person name="Garber M."/>
            <person name="Zuk O."/>
            <person name="Lin M.F."/>
            <person name="Parker B.J."/>
            <person name="Washietl S."/>
            <person name="Kheradpour P."/>
            <person name="Ernst J."/>
            <person name="Jordan G."/>
            <person name="Mauceli E."/>
            <person name="Ward L.D."/>
            <person name="Lowe C.B."/>
            <person name="Holloway A.K."/>
            <person name="Clamp M."/>
            <person name="Gnerre S."/>
            <person name="Alfoldi J."/>
            <person name="Beal K."/>
            <person name="Chang J."/>
            <person name="Clawson H."/>
            <person name="Cuff J."/>
            <person name="Di Palma F."/>
            <person name="Fitzgerald S."/>
            <person name="Flicek P."/>
            <person name="Guttman M."/>
            <person name="Hubisz M.J."/>
            <person name="Jaffe D.B."/>
            <person name="Jungreis I."/>
            <person name="Kent W.J."/>
            <person name="Kostka D."/>
            <person name="Lara M."/>
            <person name="Martins A.L."/>
            <person name="Massingham T."/>
            <person name="Moltke I."/>
            <person name="Raney B.J."/>
            <person name="Rasmussen M.D."/>
            <person name="Robinson J."/>
            <person name="Stark A."/>
            <person name="Vilella A.J."/>
            <person name="Wen J."/>
            <person name="Xie X."/>
            <person name="Zody M.C."/>
            <person name="Baldwin J."/>
            <person name="Bloom T."/>
            <person name="Chin C.W."/>
            <person name="Heiman D."/>
            <person name="Nicol R."/>
            <person name="Nusbaum C."/>
            <person name="Young S."/>
            <person name="Wilkinson J."/>
            <person name="Worley K.C."/>
            <person name="Kovar C.L."/>
            <person name="Muzny D.M."/>
            <person name="Gibbs R.A."/>
            <person name="Cree A."/>
            <person name="Dihn H.H."/>
            <person name="Fowler G."/>
            <person name="Jhangiani S."/>
            <person name="Joshi V."/>
            <person name="Lee S."/>
            <person name="Lewis L.R."/>
            <person name="Nazareth L.V."/>
            <person name="Okwuonu G."/>
            <person name="Santibanez J."/>
            <person name="Warren W.C."/>
            <person name="Mardis E.R."/>
            <person name="Weinstock G.M."/>
            <person name="Wilson R.K."/>
            <person name="Delehaunty K."/>
            <person name="Dooling D."/>
            <person name="Fronik C."/>
            <person name="Fulton L."/>
            <person name="Fulton B."/>
            <person name="Graves T."/>
            <person name="Minx P."/>
            <person name="Sodergren E."/>
            <person name="Birney E."/>
            <person name="Margulies E.H."/>
            <person name="Herrero J."/>
            <person name="Green E.D."/>
            <person name="Haussler D."/>
            <person name="Siepel A."/>
            <person name="Goldman N."/>
            <person name="Pollard K.S."/>
            <person name="Pedersen J.S."/>
            <person name="Lander E.S."/>
            <person name="Kellis M."/>
        </authorList>
    </citation>
    <scope>NUCLEOTIDE SEQUENCE [LARGE SCALE GENOMIC DNA]</scope>
    <source>
        <strain evidence="3">Thorbecke</strain>
    </source>
</reference>
<dbReference type="HOGENOM" id="CLU_133503_1_0_1"/>
<dbReference type="GeneTree" id="ENSGT00390000000324"/>
<dbReference type="AlphaFoldDB" id="G1TCR3"/>
<dbReference type="PANTHER" id="PTHR31051">
    <property type="entry name" value="PROTEASOME ASSEMBLY CHAPERONE 3"/>
    <property type="match status" value="1"/>
</dbReference>
<feature type="compositionally biased region" description="Pro residues" evidence="1">
    <location>
        <begin position="98"/>
        <end position="107"/>
    </location>
</feature>
<evidence type="ECO:0000313" key="3">
    <source>
        <dbReference type="Proteomes" id="UP000001811"/>
    </source>
</evidence>
<feature type="compositionally biased region" description="Low complexity" evidence="1">
    <location>
        <begin position="161"/>
        <end position="179"/>
    </location>
</feature>
<name>G1TCR3_RABIT</name>
<protein>
    <submittedName>
        <fullName evidence="2">Uncharacterized protein</fullName>
    </submittedName>
</protein>
<accession>G1TCR3</accession>